<evidence type="ECO:0000256" key="19">
    <source>
        <dbReference type="ARBA" id="ARBA00047899"/>
    </source>
</evidence>
<feature type="transmembrane region" description="Helical" evidence="29">
    <location>
        <begin position="282"/>
        <end position="303"/>
    </location>
</feature>
<evidence type="ECO:0000256" key="1">
    <source>
        <dbReference type="ARBA" id="ARBA00004123"/>
    </source>
</evidence>
<dbReference type="EC" id="2.7.11.1" evidence="6"/>
<keyword evidence="29" id="KW-0472">Membrane</keyword>
<evidence type="ECO:0000256" key="20">
    <source>
        <dbReference type="ARBA" id="ARBA00048679"/>
    </source>
</evidence>
<dbReference type="GO" id="GO:0016788">
    <property type="term" value="F:hydrolase activity, acting on ester bonds"/>
    <property type="evidence" value="ECO:0007669"/>
    <property type="project" value="UniProtKB-ARBA"/>
</dbReference>
<evidence type="ECO:0000256" key="11">
    <source>
        <dbReference type="ARBA" id="ARBA00022777"/>
    </source>
</evidence>
<evidence type="ECO:0000256" key="18">
    <source>
        <dbReference type="ARBA" id="ARBA00023242"/>
    </source>
</evidence>
<feature type="region of interest" description="Disordered" evidence="28">
    <location>
        <begin position="723"/>
        <end position="743"/>
    </location>
</feature>
<keyword evidence="14" id="KW-0007">Acetylation</keyword>
<dbReference type="Pfam" id="PF03061">
    <property type="entry name" value="4HBT"/>
    <property type="match status" value="1"/>
</dbReference>
<comment type="catalytic activity">
    <reaction evidence="19">
        <text>L-threonyl-[protein] + ATP = O-phospho-L-threonyl-[protein] + ADP + H(+)</text>
        <dbReference type="Rhea" id="RHEA:46608"/>
        <dbReference type="Rhea" id="RHEA-COMP:11060"/>
        <dbReference type="Rhea" id="RHEA-COMP:11605"/>
        <dbReference type="ChEBI" id="CHEBI:15378"/>
        <dbReference type="ChEBI" id="CHEBI:30013"/>
        <dbReference type="ChEBI" id="CHEBI:30616"/>
        <dbReference type="ChEBI" id="CHEBI:61977"/>
        <dbReference type="ChEBI" id="CHEBI:456216"/>
        <dbReference type="EC" id="2.7.11.1"/>
    </reaction>
</comment>
<protein>
    <recommendedName>
        <fullName evidence="24">Acyl-coenzyme A thioesterase 13</fullName>
        <ecNumber evidence="6">2.7.11.1</ecNumber>
    </recommendedName>
    <alternativeName>
        <fullName evidence="25">Hotdog-fold thioesterase superfamily member 2</fullName>
    </alternativeName>
    <alternativeName>
        <fullName evidence="26">Thioesterase superfamily member 2</fullName>
    </alternativeName>
</protein>
<dbReference type="FunFam" id="3.10.129.10:FF:000021">
    <property type="entry name" value="Acyl-coenzyme A thioesterase 13"/>
    <property type="match status" value="1"/>
</dbReference>
<evidence type="ECO:0000256" key="2">
    <source>
        <dbReference type="ARBA" id="ARBA00004173"/>
    </source>
</evidence>
<feature type="compositionally biased region" description="Polar residues" evidence="28">
    <location>
        <begin position="1"/>
        <end position="10"/>
    </location>
</feature>
<dbReference type="Proteomes" id="UP000583929">
    <property type="component" value="Unassembled WGS sequence"/>
</dbReference>
<dbReference type="InterPro" id="IPR011009">
    <property type="entry name" value="Kinase-like_dom_sf"/>
</dbReference>
<dbReference type="SUPFAM" id="SSF56112">
    <property type="entry name" value="Protein kinase-like (PK-like)"/>
    <property type="match status" value="1"/>
</dbReference>
<dbReference type="AlphaFoldDB" id="A0A7J6FTY6"/>
<dbReference type="GO" id="GO:0005634">
    <property type="term" value="C:nucleus"/>
    <property type="evidence" value="ECO:0007669"/>
    <property type="project" value="UniProtKB-SubCell"/>
</dbReference>
<evidence type="ECO:0000256" key="23">
    <source>
        <dbReference type="ARBA" id="ARBA00064709"/>
    </source>
</evidence>
<dbReference type="InterPro" id="IPR006683">
    <property type="entry name" value="Thioestr_dom"/>
</dbReference>
<dbReference type="Gene3D" id="1.10.510.10">
    <property type="entry name" value="Transferase(Phosphotransferase) domain 1"/>
    <property type="match status" value="1"/>
</dbReference>
<keyword evidence="32" id="KW-1185">Reference proteome</keyword>
<dbReference type="Pfam" id="PF00069">
    <property type="entry name" value="Pkinase"/>
    <property type="match status" value="1"/>
</dbReference>
<dbReference type="GO" id="GO:0006629">
    <property type="term" value="P:lipid metabolic process"/>
    <property type="evidence" value="ECO:0007669"/>
    <property type="project" value="UniProtKB-KW"/>
</dbReference>
<comment type="subcellular location">
    <subcellularLocation>
        <location evidence="3">Cytoplasm</location>
        <location evidence="3">Cytoskeleton</location>
        <location evidence="3">Spindle</location>
    </subcellularLocation>
    <subcellularLocation>
        <location evidence="4">Cytoplasm</location>
        <location evidence="4">Cytosol</location>
    </subcellularLocation>
    <subcellularLocation>
        <location evidence="2">Mitochondrion</location>
    </subcellularLocation>
    <subcellularLocation>
        <location evidence="1">Nucleus</location>
    </subcellularLocation>
</comment>
<dbReference type="InterPro" id="IPR029069">
    <property type="entry name" value="HotDog_dom_sf"/>
</dbReference>
<comment type="catalytic activity">
    <reaction evidence="21">
        <text>a fatty acyl-CoA + H2O = a fatty acid + CoA + H(+)</text>
        <dbReference type="Rhea" id="RHEA:16781"/>
        <dbReference type="ChEBI" id="CHEBI:15377"/>
        <dbReference type="ChEBI" id="CHEBI:15378"/>
        <dbReference type="ChEBI" id="CHEBI:28868"/>
        <dbReference type="ChEBI" id="CHEBI:57287"/>
        <dbReference type="ChEBI" id="CHEBI:77636"/>
    </reaction>
    <physiologicalReaction direction="left-to-right" evidence="21">
        <dbReference type="Rhea" id="RHEA:16782"/>
    </physiologicalReaction>
</comment>
<feature type="region of interest" description="Disordered" evidence="28">
    <location>
        <begin position="1"/>
        <end position="42"/>
    </location>
</feature>
<evidence type="ECO:0000256" key="27">
    <source>
        <dbReference type="PROSITE-ProRule" id="PRU10141"/>
    </source>
</evidence>
<comment type="similarity">
    <text evidence="5">Belongs to the thioesterase PaaI family.</text>
</comment>
<dbReference type="GO" id="GO:0005829">
    <property type="term" value="C:cytosol"/>
    <property type="evidence" value="ECO:0007669"/>
    <property type="project" value="UniProtKB-SubCell"/>
</dbReference>
<keyword evidence="12" id="KW-0378">Hydrolase</keyword>
<evidence type="ECO:0000256" key="17">
    <source>
        <dbReference type="ARBA" id="ARBA00023212"/>
    </source>
</evidence>
<dbReference type="GO" id="GO:0005739">
    <property type="term" value="C:mitochondrion"/>
    <property type="evidence" value="ECO:0007669"/>
    <property type="project" value="UniProtKB-SubCell"/>
</dbReference>
<comment type="caution">
    <text evidence="31">The sequence shown here is derived from an EMBL/GenBank/DDBJ whole genome shotgun (WGS) entry which is preliminary data.</text>
</comment>
<dbReference type="PANTHER" id="PTHR47989">
    <property type="entry name" value="OS01G0750732 PROTEIN"/>
    <property type="match status" value="1"/>
</dbReference>
<evidence type="ECO:0000313" key="31">
    <source>
        <dbReference type="EMBL" id="KAF4374224.1"/>
    </source>
</evidence>
<keyword evidence="11" id="KW-0418">Kinase</keyword>
<keyword evidence="10 27" id="KW-0547">Nucleotide-binding</keyword>
<evidence type="ECO:0000256" key="15">
    <source>
        <dbReference type="ARBA" id="ARBA00023098"/>
    </source>
</evidence>
<dbReference type="EMBL" id="JAATIQ010000171">
    <property type="protein sequence ID" value="KAF4374224.1"/>
    <property type="molecule type" value="Genomic_DNA"/>
</dbReference>
<keyword evidence="16" id="KW-0496">Mitochondrion</keyword>
<evidence type="ECO:0000313" key="32">
    <source>
        <dbReference type="Proteomes" id="UP000583929"/>
    </source>
</evidence>
<feature type="transmembrane region" description="Helical" evidence="29">
    <location>
        <begin position="505"/>
        <end position="522"/>
    </location>
</feature>
<dbReference type="SMART" id="SM00220">
    <property type="entry name" value="S_TKc"/>
    <property type="match status" value="1"/>
</dbReference>
<evidence type="ECO:0000256" key="21">
    <source>
        <dbReference type="ARBA" id="ARBA00052976"/>
    </source>
</evidence>
<keyword evidence="15" id="KW-0443">Lipid metabolism</keyword>
<keyword evidence="7" id="KW-0963">Cytoplasm</keyword>
<keyword evidence="29" id="KW-1133">Transmembrane helix</keyword>
<accession>A0A7J6FTY6</accession>
<keyword evidence="8" id="KW-0723">Serine/threonine-protein kinase</keyword>
<gene>
    <name evidence="31" type="ORF">G4B88_027450</name>
</gene>
<evidence type="ECO:0000259" key="30">
    <source>
        <dbReference type="PROSITE" id="PS50011"/>
    </source>
</evidence>
<evidence type="ECO:0000256" key="4">
    <source>
        <dbReference type="ARBA" id="ARBA00004514"/>
    </source>
</evidence>
<reference evidence="31 32" key="1">
    <citation type="journal article" date="2020" name="bioRxiv">
        <title>Sequence and annotation of 42 cannabis genomes reveals extensive copy number variation in cannabinoid synthesis and pathogen resistance genes.</title>
        <authorList>
            <person name="Mckernan K.J."/>
            <person name="Helbert Y."/>
            <person name="Kane L.T."/>
            <person name="Ebling H."/>
            <person name="Zhang L."/>
            <person name="Liu B."/>
            <person name="Eaton Z."/>
            <person name="Mclaughlin S."/>
            <person name="Kingan S."/>
            <person name="Baybayan P."/>
            <person name="Concepcion G."/>
            <person name="Jordan M."/>
            <person name="Riva A."/>
            <person name="Barbazuk W."/>
            <person name="Harkins T."/>
        </authorList>
    </citation>
    <scope>NUCLEOTIDE SEQUENCE [LARGE SCALE GENOMIC DNA]</scope>
    <source>
        <strain evidence="32">cv. Jamaican Lion 4</strain>
        <tissue evidence="31">Leaf</tissue>
    </source>
</reference>
<evidence type="ECO:0000256" key="29">
    <source>
        <dbReference type="SAM" id="Phobius"/>
    </source>
</evidence>
<feature type="compositionally biased region" description="Basic and acidic residues" evidence="28">
    <location>
        <begin position="28"/>
        <end position="38"/>
    </location>
</feature>
<dbReference type="InterPro" id="IPR008271">
    <property type="entry name" value="Ser/Thr_kinase_AS"/>
</dbReference>
<evidence type="ECO:0000256" key="9">
    <source>
        <dbReference type="ARBA" id="ARBA00022679"/>
    </source>
</evidence>
<evidence type="ECO:0000256" key="3">
    <source>
        <dbReference type="ARBA" id="ARBA00004186"/>
    </source>
</evidence>
<sequence length="763" mass="84280">MSYGQFSQNSQHDHRRRGKLTQPNLSESEGKSKMEKAKQFLQPTQADSDIISRLVIPTHRPGADTSFYEDFALKGIRVDRVEQGLVVCTFKVPPRLADRNGKLATAAIANLVDEVGGAVAHTEGLPMNVSVDMSISFLSSAMVGDELEITSRLLGRKGGYSGTLVLLKNKVSGELIAEGRHSLVSSLFSPECLFALTLSELKLILILCHLLAVSRSYLKLKQGTSYYRCFKLTSGMPWFSAVPWSGMAVMEYLAGLWSDLLVCSGTSITLTRKIMQEITPQYFGVLHGLSNTAGTFFVIVQAVGSGFFVELAGSFQGFLLLTSLLYFPTAIFHNIFSTGERVNFYEPESDSRAAAKKFAGIITLAFLFKQSKASLKATNNGQFRGVSTPSDVSTGSYSRNSSSKYRLSESYGSNGGAASGKIGTPNFTFAEINKATQKFSLANKLGEGGFGAVYKGLLQNGTLIAVKRAKKKTYDRAISAEFSNEILTLSTIEHMNLSKGSSEENFVIFLTIALFLIRANLVQNEGKRGDGLEMAERLDIATDVAHAVTYLHMYTDPPIIHRDIKASNILITEKLRAKVADFGFARRTAEQETDATHISTQVKGTAGYLDPEYLRTYQLTDKSDVYSFGVLLVELMTGRQPIETKKPDSERLTLRWAMQKLKHGEPVLAMDPRLRRNPASNMALERVLKLAQECVAPLRNSRPSMKKCGEVLWEIRKEFREKAFPSHPPPTSHHSSNFPQGDPRFTRHVTFGIEDDSYKFISA</sequence>
<evidence type="ECO:0000256" key="12">
    <source>
        <dbReference type="ARBA" id="ARBA00022801"/>
    </source>
</evidence>
<keyword evidence="29" id="KW-0812">Transmembrane</keyword>
<dbReference type="InterPro" id="IPR000719">
    <property type="entry name" value="Prot_kinase_dom"/>
</dbReference>
<dbReference type="GO" id="GO:0005819">
    <property type="term" value="C:spindle"/>
    <property type="evidence" value="ECO:0007669"/>
    <property type="project" value="UniProtKB-SubCell"/>
</dbReference>
<evidence type="ECO:0000256" key="6">
    <source>
        <dbReference type="ARBA" id="ARBA00012513"/>
    </source>
</evidence>
<keyword evidence="9" id="KW-0808">Transferase</keyword>
<comment type="catalytic activity">
    <reaction evidence="20">
        <text>L-seryl-[protein] + ATP = O-phospho-L-seryl-[protein] + ADP + H(+)</text>
        <dbReference type="Rhea" id="RHEA:17989"/>
        <dbReference type="Rhea" id="RHEA-COMP:9863"/>
        <dbReference type="Rhea" id="RHEA-COMP:11604"/>
        <dbReference type="ChEBI" id="CHEBI:15378"/>
        <dbReference type="ChEBI" id="CHEBI:29999"/>
        <dbReference type="ChEBI" id="CHEBI:30616"/>
        <dbReference type="ChEBI" id="CHEBI:83421"/>
        <dbReference type="ChEBI" id="CHEBI:456216"/>
        <dbReference type="EC" id="2.7.11.1"/>
    </reaction>
</comment>
<keyword evidence="13 27" id="KW-0067">ATP-binding</keyword>
<evidence type="ECO:0000256" key="24">
    <source>
        <dbReference type="ARBA" id="ARBA00067273"/>
    </source>
</evidence>
<dbReference type="PROSITE" id="PS50011">
    <property type="entry name" value="PROTEIN_KINASE_DOM"/>
    <property type="match status" value="1"/>
</dbReference>
<evidence type="ECO:0000256" key="14">
    <source>
        <dbReference type="ARBA" id="ARBA00022990"/>
    </source>
</evidence>
<name>A0A7J6FTY6_CANSA</name>
<comment type="function">
    <text evidence="22">Catalyzes the hydrolysis of acyl-CoAs into free fatty acids and coenzyme A (CoASH), regulating their respective intracellular levels. Has acyl-CoA thioesterase activity towards medium (C12) and long-chain (C18) fatty acyl-CoA substrates. Can also hydrolyze 3-hydroxyphenylacetyl-CoA and 3,4-dihydroxyphenylacetyl-CoA (in vitro). May play a role in controlling adaptive thermogenesis.</text>
</comment>
<evidence type="ECO:0000256" key="25">
    <source>
        <dbReference type="ARBA" id="ARBA00081533"/>
    </source>
</evidence>
<evidence type="ECO:0000256" key="13">
    <source>
        <dbReference type="ARBA" id="ARBA00022840"/>
    </source>
</evidence>
<dbReference type="FunFam" id="1.10.510.10:FF:000300">
    <property type="entry name" value="Calmodulin-binding receptor-like cytoplasmic kinase 3"/>
    <property type="match status" value="1"/>
</dbReference>
<evidence type="ECO:0000256" key="7">
    <source>
        <dbReference type="ARBA" id="ARBA00022490"/>
    </source>
</evidence>
<evidence type="ECO:0000256" key="16">
    <source>
        <dbReference type="ARBA" id="ARBA00023128"/>
    </source>
</evidence>
<proteinExistence type="inferred from homology"/>
<evidence type="ECO:0000256" key="22">
    <source>
        <dbReference type="ARBA" id="ARBA00058205"/>
    </source>
</evidence>
<evidence type="ECO:0000256" key="5">
    <source>
        <dbReference type="ARBA" id="ARBA00008324"/>
    </source>
</evidence>
<dbReference type="GO" id="GO:0160215">
    <property type="term" value="F:deacylase activity"/>
    <property type="evidence" value="ECO:0007669"/>
    <property type="project" value="UniProtKB-ARBA"/>
</dbReference>
<dbReference type="Gene3D" id="3.10.129.10">
    <property type="entry name" value="Hotdog Thioesterase"/>
    <property type="match status" value="1"/>
</dbReference>
<feature type="domain" description="Protein kinase" evidence="30">
    <location>
        <begin position="439"/>
        <end position="720"/>
    </location>
</feature>
<dbReference type="PANTHER" id="PTHR47989:SF71">
    <property type="entry name" value="PROTEIN KINASE DOMAIN-CONTAINING PROTEIN"/>
    <property type="match status" value="1"/>
</dbReference>
<dbReference type="PROSITE" id="PS00108">
    <property type="entry name" value="PROTEIN_KINASE_ST"/>
    <property type="match status" value="1"/>
</dbReference>
<evidence type="ECO:0000256" key="26">
    <source>
        <dbReference type="ARBA" id="ARBA00083956"/>
    </source>
</evidence>
<dbReference type="GO" id="GO:0005524">
    <property type="term" value="F:ATP binding"/>
    <property type="evidence" value="ECO:0007669"/>
    <property type="project" value="UniProtKB-UniRule"/>
</dbReference>
<evidence type="ECO:0000256" key="28">
    <source>
        <dbReference type="SAM" id="MobiDB-lite"/>
    </source>
</evidence>
<dbReference type="SUPFAM" id="SSF54637">
    <property type="entry name" value="Thioesterase/thiol ester dehydrase-isomerase"/>
    <property type="match status" value="1"/>
</dbReference>
<keyword evidence="18" id="KW-0539">Nucleus</keyword>
<feature type="transmembrane region" description="Helical" evidence="29">
    <location>
        <begin position="315"/>
        <end position="336"/>
    </location>
</feature>
<feature type="binding site" evidence="27">
    <location>
        <position position="471"/>
    </location>
    <ligand>
        <name>ATP</name>
        <dbReference type="ChEBI" id="CHEBI:30616"/>
    </ligand>
</feature>
<organism evidence="31 32">
    <name type="scientific">Cannabis sativa</name>
    <name type="common">Hemp</name>
    <name type="synonym">Marijuana</name>
    <dbReference type="NCBI Taxonomy" id="3483"/>
    <lineage>
        <taxon>Eukaryota</taxon>
        <taxon>Viridiplantae</taxon>
        <taxon>Streptophyta</taxon>
        <taxon>Embryophyta</taxon>
        <taxon>Tracheophyta</taxon>
        <taxon>Spermatophyta</taxon>
        <taxon>Magnoliopsida</taxon>
        <taxon>eudicotyledons</taxon>
        <taxon>Gunneridae</taxon>
        <taxon>Pentapetalae</taxon>
        <taxon>rosids</taxon>
        <taxon>fabids</taxon>
        <taxon>Rosales</taxon>
        <taxon>Cannabaceae</taxon>
        <taxon>Cannabis</taxon>
    </lineage>
</organism>
<dbReference type="InterPro" id="IPR017441">
    <property type="entry name" value="Protein_kinase_ATP_BS"/>
</dbReference>
<dbReference type="CDD" id="cd03443">
    <property type="entry name" value="PaaI_thioesterase"/>
    <property type="match status" value="1"/>
</dbReference>
<dbReference type="GO" id="GO:0004674">
    <property type="term" value="F:protein serine/threonine kinase activity"/>
    <property type="evidence" value="ECO:0007669"/>
    <property type="project" value="UniProtKB-KW"/>
</dbReference>
<evidence type="ECO:0000256" key="8">
    <source>
        <dbReference type="ARBA" id="ARBA00022527"/>
    </source>
</evidence>
<keyword evidence="17" id="KW-0206">Cytoskeleton</keyword>
<dbReference type="PROSITE" id="PS00107">
    <property type="entry name" value="PROTEIN_KINASE_ATP"/>
    <property type="match status" value="1"/>
</dbReference>
<evidence type="ECO:0000256" key="10">
    <source>
        <dbReference type="ARBA" id="ARBA00022741"/>
    </source>
</evidence>
<comment type="subunit">
    <text evidence="23">Homotetramer. Interacts with PCTP.</text>
</comment>
<dbReference type="Gene3D" id="3.30.200.20">
    <property type="entry name" value="Phosphorylase Kinase, domain 1"/>
    <property type="match status" value="1"/>
</dbReference>